<dbReference type="AlphaFoldDB" id="A0A0Q4B980"/>
<sequence>MAIAVPHQPRYRDRRLPIYYLVDGQMRLRRRPTRVHDPRSPGQLRQRLRMRVASHFLAPFRPMLEDCFEPELKENFRRVGSYQCALGHMMRSALVDTEGGVSVALPRLQLSAGDYSPLRSVTASARGGVLRVGWQGQLPRRCARVWVAVWNRARGRALCRCVPCEQVQAGLSLPLPGGWEADALDVWVAPRAEGEKGRFDSLYAHVRPLGTPTVLTVDYASATFADLRHRLSERCCPEYGPNARRIRVVDIYSGRRLERGT</sequence>
<comment type="caution">
    <text evidence="1">The sequence shown here is derived from an EMBL/GenBank/DDBJ whole genome shotgun (WGS) entry which is preliminary data.</text>
</comment>
<protein>
    <submittedName>
        <fullName evidence="1">Uncharacterized protein</fullName>
    </submittedName>
</protein>
<gene>
    <name evidence="1" type="ORF">AL399_01190</name>
</gene>
<dbReference type="PATRIC" id="fig|1702214.3.peg.1712"/>
<proteinExistence type="predicted"/>
<name>A0A0Q4B980_9BACT</name>
<accession>A0A0Q4B980</accession>
<keyword evidence="2" id="KW-1185">Reference proteome</keyword>
<dbReference type="STRING" id="1702214.AL399_01190"/>
<organism evidence="1 2">
    <name type="scientific">Candidatus [Bacteroides] periocalifornicus</name>
    <dbReference type="NCBI Taxonomy" id="1702214"/>
    <lineage>
        <taxon>Bacteria</taxon>
        <taxon>Pseudomonadati</taxon>
        <taxon>Bacteroidota</taxon>
    </lineage>
</organism>
<dbReference type="Proteomes" id="UP000054172">
    <property type="component" value="Unassembled WGS sequence"/>
</dbReference>
<dbReference type="EMBL" id="LIIK01000003">
    <property type="protein sequence ID" value="KQM09531.1"/>
    <property type="molecule type" value="Genomic_DNA"/>
</dbReference>
<evidence type="ECO:0000313" key="2">
    <source>
        <dbReference type="Proteomes" id="UP000054172"/>
    </source>
</evidence>
<reference evidence="1" key="1">
    <citation type="submission" date="2015-08" db="EMBL/GenBank/DDBJ databases">
        <title>Candidatus Bacteriodes Periocalifornicus.</title>
        <authorList>
            <person name="McLean J.S."/>
            <person name="Kelley S."/>
        </authorList>
    </citation>
    <scope>NUCLEOTIDE SEQUENCE [LARGE SCALE GENOMIC DNA]</scope>
    <source>
        <strain evidence="1">12B</strain>
    </source>
</reference>
<evidence type="ECO:0000313" key="1">
    <source>
        <dbReference type="EMBL" id="KQM09531.1"/>
    </source>
</evidence>